<name>A0ABZ1QFA0_9ACTN</name>
<dbReference type="EMBL" id="CP108036">
    <property type="protein sequence ID" value="WUN81127.1"/>
    <property type="molecule type" value="Genomic_DNA"/>
</dbReference>
<reference evidence="1" key="1">
    <citation type="submission" date="2022-10" db="EMBL/GenBank/DDBJ databases">
        <title>The complete genomes of actinobacterial strains from the NBC collection.</title>
        <authorList>
            <person name="Joergensen T.S."/>
            <person name="Alvarez Arevalo M."/>
            <person name="Sterndorff E.B."/>
            <person name="Faurdal D."/>
            <person name="Vuksanovic O."/>
            <person name="Mourched A.-S."/>
            <person name="Charusanti P."/>
            <person name="Shaw S."/>
            <person name="Blin K."/>
            <person name="Weber T."/>
        </authorList>
    </citation>
    <scope>NUCLEOTIDE SEQUENCE</scope>
    <source>
        <strain evidence="1">NBC_00303</strain>
    </source>
</reference>
<keyword evidence="2" id="KW-1185">Reference proteome</keyword>
<dbReference type="GeneID" id="95498958"/>
<evidence type="ECO:0000313" key="1">
    <source>
        <dbReference type="EMBL" id="WUN81127.1"/>
    </source>
</evidence>
<proteinExistence type="predicted"/>
<dbReference type="RefSeq" id="WP_030659782.1">
    <property type="nucleotide sequence ID" value="NZ_CP108036.1"/>
</dbReference>
<sequence length="134" mass="14242">MSTDTSPPRTQATAATALVKLLVRTEHDPAIGPLLPAVTWTISMSARVTGSFYHYGHRRDAGAEFLQAARSLLGGEISSTLDRYDSDYAWHILSTTVAGVPVTLKAPVASASVEAQLRQRIRELEAAAAAPTPA</sequence>
<accession>A0ABZ1QFA0</accession>
<gene>
    <name evidence="1" type="ORF">OHA91_22955</name>
</gene>
<organism evidence="1 2">
    <name type="scientific">Streptomyces erythrochromogenes</name>
    <dbReference type="NCBI Taxonomy" id="285574"/>
    <lineage>
        <taxon>Bacteria</taxon>
        <taxon>Bacillati</taxon>
        <taxon>Actinomycetota</taxon>
        <taxon>Actinomycetes</taxon>
        <taxon>Kitasatosporales</taxon>
        <taxon>Streptomycetaceae</taxon>
        <taxon>Streptomyces</taxon>
    </lineage>
</organism>
<protein>
    <submittedName>
        <fullName evidence="1">Uncharacterized protein</fullName>
    </submittedName>
</protein>
<dbReference type="Proteomes" id="UP001432312">
    <property type="component" value="Chromosome"/>
</dbReference>
<evidence type="ECO:0000313" key="2">
    <source>
        <dbReference type="Proteomes" id="UP001432312"/>
    </source>
</evidence>